<keyword evidence="1 5" id="KW-0808">Transferase</keyword>
<evidence type="ECO:0000256" key="2">
    <source>
        <dbReference type="ARBA" id="ARBA00023315"/>
    </source>
</evidence>
<dbReference type="Proteomes" id="UP000251995">
    <property type="component" value="Chromosome"/>
</dbReference>
<organism evidence="5 6">
    <name type="scientific">Acidipropionibacterium virtanenii</name>
    <dbReference type="NCBI Taxonomy" id="2057246"/>
    <lineage>
        <taxon>Bacteria</taxon>
        <taxon>Bacillati</taxon>
        <taxon>Actinomycetota</taxon>
        <taxon>Actinomycetes</taxon>
        <taxon>Propionibacteriales</taxon>
        <taxon>Propionibacteriaceae</taxon>
        <taxon>Acidipropionibacterium</taxon>
    </lineage>
</organism>
<keyword evidence="2 5" id="KW-0012">Acyltransferase</keyword>
<dbReference type="AlphaFoldDB" id="A0A344USE1"/>
<dbReference type="InterPro" id="IPR050832">
    <property type="entry name" value="Bact_Acetyltransf"/>
</dbReference>
<keyword evidence="6" id="KW-1185">Reference proteome</keyword>
<evidence type="ECO:0000256" key="3">
    <source>
        <dbReference type="SAM" id="MobiDB-lite"/>
    </source>
</evidence>
<dbReference type="SUPFAM" id="SSF55729">
    <property type="entry name" value="Acyl-CoA N-acyltransferases (Nat)"/>
    <property type="match status" value="1"/>
</dbReference>
<proteinExistence type="predicted"/>
<feature type="region of interest" description="Disordered" evidence="3">
    <location>
        <begin position="154"/>
        <end position="176"/>
    </location>
</feature>
<name>A0A344USE1_9ACTN</name>
<gene>
    <name evidence="5" type="ORF">JS278_01006</name>
</gene>
<dbReference type="InterPro" id="IPR000182">
    <property type="entry name" value="GNAT_dom"/>
</dbReference>
<dbReference type="Pfam" id="PF00583">
    <property type="entry name" value="Acetyltransf_1"/>
    <property type="match status" value="1"/>
</dbReference>
<dbReference type="PANTHER" id="PTHR43877">
    <property type="entry name" value="AMINOALKYLPHOSPHONATE N-ACETYLTRANSFERASE-RELATED-RELATED"/>
    <property type="match status" value="1"/>
</dbReference>
<evidence type="ECO:0000313" key="6">
    <source>
        <dbReference type="Proteomes" id="UP000251995"/>
    </source>
</evidence>
<evidence type="ECO:0000256" key="1">
    <source>
        <dbReference type="ARBA" id="ARBA00022679"/>
    </source>
</evidence>
<dbReference type="KEGG" id="acij:JS278_01006"/>
<accession>A0A344USE1</accession>
<dbReference type="GO" id="GO:0047663">
    <property type="term" value="F:aminoglycoside 6'-N-acetyltransferase activity"/>
    <property type="evidence" value="ECO:0007669"/>
    <property type="project" value="UniProtKB-EC"/>
</dbReference>
<reference evidence="5 6" key="1">
    <citation type="submission" date="2017-12" db="EMBL/GenBank/DDBJ databases">
        <title>The whole genome sequence of the Acidipropionibacterium virtanenii sp. nov. type strain JS278.</title>
        <authorList>
            <person name="Laine P."/>
            <person name="Deptula P."/>
            <person name="Varmanen P."/>
            <person name="Auvinen P."/>
        </authorList>
    </citation>
    <scope>NUCLEOTIDE SEQUENCE [LARGE SCALE GENOMIC DNA]</scope>
    <source>
        <strain evidence="5 6">JS278</strain>
    </source>
</reference>
<dbReference type="OrthoDB" id="529907at2"/>
<dbReference type="EC" id="2.3.1.82" evidence="5"/>
<dbReference type="PROSITE" id="PS51186">
    <property type="entry name" value="GNAT"/>
    <property type="match status" value="1"/>
</dbReference>
<feature type="domain" description="N-acetyltransferase" evidence="4">
    <location>
        <begin position="1"/>
        <end position="158"/>
    </location>
</feature>
<dbReference type="RefSeq" id="WP_114044239.1">
    <property type="nucleotide sequence ID" value="NZ_CP025198.1"/>
</dbReference>
<feature type="compositionally biased region" description="Low complexity" evidence="3">
    <location>
        <begin position="154"/>
        <end position="168"/>
    </location>
</feature>
<dbReference type="EMBL" id="CP025198">
    <property type="protein sequence ID" value="AXE38189.1"/>
    <property type="molecule type" value="Genomic_DNA"/>
</dbReference>
<sequence length="176" mass="18978">MTMRAAGPADLDRVMGVELESFGDWSKGRRTAWSPTAWQADLDAAAESRAVTGRLVLIEVDDDRALGVADFHHVAETCDLDRIMVLPAARGAGLAGDLLESGMRWAAGRGARRMILETHDENVAALRLYRSHGFTTISRRPGYYGPGRDALVMSAPLPAGEPASPEGPARTEENHV</sequence>
<dbReference type="PANTHER" id="PTHR43877:SF2">
    <property type="entry name" value="AMINOALKYLPHOSPHONATE N-ACETYLTRANSFERASE-RELATED"/>
    <property type="match status" value="1"/>
</dbReference>
<dbReference type="InterPro" id="IPR016181">
    <property type="entry name" value="Acyl_CoA_acyltransferase"/>
</dbReference>
<dbReference type="Gene3D" id="3.40.630.30">
    <property type="match status" value="1"/>
</dbReference>
<evidence type="ECO:0000259" key="4">
    <source>
        <dbReference type="PROSITE" id="PS51186"/>
    </source>
</evidence>
<evidence type="ECO:0000313" key="5">
    <source>
        <dbReference type="EMBL" id="AXE38189.1"/>
    </source>
</evidence>
<dbReference type="CDD" id="cd04301">
    <property type="entry name" value="NAT_SF"/>
    <property type="match status" value="1"/>
</dbReference>
<protein>
    <submittedName>
        <fullName evidence="5">Aminoglycoside N(6')-acetyltransferase type 1</fullName>
        <ecNumber evidence="5">2.3.1.82</ecNumber>
    </submittedName>
</protein>